<reference evidence="1 2" key="1">
    <citation type="journal article" date="2012" name="J. Bacteriol.">
        <title>Genome sequence of Rhizobium grahamii CCGE502, a broad-host-range symbiont with low nodulation competitiveness in Phaseolus vulgaris.</title>
        <authorList>
            <person name="Althabegoiti M.J."/>
            <person name="Lozano L."/>
            <person name="Torres-Tejerizo G."/>
            <person name="Ormeno-Orrillo E."/>
            <person name="Rogel M.A."/>
            <person name="Gonzalez V."/>
            <person name="Martinez-Romero E."/>
        </authorList>
    </citation>
    <scope>NUCLEOTIDE SEQUENCE [LARGE SCALE GENOMIC DNA]</scope>
    <source>
        <strain evidence="1 2">CCGE 502</strain>
    </source>
</reference>
<dbReference type="Proteomes" id="UP000014411">
    <property type="component" value="Unassembled WGS sequence"/>
</dbReference>
<accession>S3HI26</accession>
<comment type="caution">
    <text evidence="1">The sequence shown here is derived from an EMBL/GenBank/DDBJ whole genome shotgun (WGS) entry which is preliminary data.</text>
</comment>
<sequence>MSISLLSPSVFRQRALLERAAVEIFAAPVNKRERVRSEFRVGILSNNIRYGLTRSIAYQDVDEALRYIDARVALYKEASACIISREEMRHHA</sequence>
<dbReference type="RefSeq" id="WP_016553733.1">
    <property type="nucleotide sequence ID" value="NZ_AEYE02000011.1"/>
</dbReference>
<dbReference type="HOGENOM" id="CLU_2411119_0_0_5"/>
<proteinExistence type="predicted"/>
<dbReference type="STRING" id="990285.RGCCGE502_08455"/>
<name>S3HI26_9HYPH</name>
<protein>
    <submittedName>
        <fullName evidence="1">Uncharacterized protein</fullName>
    </submittedName>
</protein>
<gene>
    <name evidence="1" type="ORF">RGCCGE502_08455</name>
</gene>
<evidence type="ECO:0000313" key="2">
    <source>
        <dbReference type="Proteomes" id="UP000014411"/>
    </source>
</evidence>
<dbReference type="EMBL" id="AEYE02000011">
    <property type="protein sequence ID" value="EPE98444.1"/>
    <property type="molecule type" value="Genomic_DNA"/>
</dbReference>
<keyword evidence="2" id="KW-1185">Reference proteome</keyword>
<organism evidence="1 2">
    <name type="scientific">Rhizobium grahamii CCGE 502</name>
    <dbReference type="NCBI Taxonomy" id="990285"/>
    <lineage>
        <taxon>Bacteria</taxon>
        <taxon>Pseudomonadati</taxon>
        <taxon>Pseudomonadota</taxon>
        <taxon>Alphaproteobacteria</taxon>
        <taxon>Hyphomicrobiales</taxon>
        <taxon>Rhizobiaceae</taxon>
        <taxon>Rhizobium/Agrobacterium group</taxon>
        <taxon>Rhizobium</taxon>
    </lineage>
</organism>
<evidence type="ECO:0000313" key="1">
    <source>
        <dbReference type="EMBL" id="EPE98444.1"/>
    </source>
</evidence>
<dbReference type="AlphaFoldDB" id="S3HI26"/>